<evidence type="ECO:0000256" key="1">
    <source>
        <dbReference type="ARBA" id="ARBA00004651"/>
    </source>
</evidence>
<sequence>MGPNLGMDGSSHMTAEYPPGIPDDASPVRGSIAARLNRLPIGRVHKLAVIFVGLGLFFDTYEVFLAGTLSAVLKTQFGLSPDTLKAVLASAFVGQFLGAIFFGRLADRLGRRQAFVLNLAIYSVFSLIGGLAPNATVLVIARFIAGLGLGAELALADAYLSDLLPPKFRGRYLAWAYTTAFLGIPAAGFLARWLVPLKPLGVSGWRWMFFIGALGALLVWVLRRALPESPRWLESVGRTEEADRIVTSWEDDARRSGADLPPPQQDEVTVSQDRLPVRVLFSRRFARRTFMQWTINGLEVFGYYGFGSLAPLVLLSKGYSVVSSLTFLAFTYIGYPVGSALSLPIIERLERKVLIAAGAAGMAITGLLFGYAPSAFWIVLWGFLFTVISNIFSNAFHVYLGEIYPTAVRATAAGAAYSISRLVTALLPYILIPVLDHWGGSAVFTVVAIALGLLIIDVLALGPRTTGLAVEATEQPDAAEPLEPRPSQAAG</sequence>
<evidence type="ECO:0000256" key="5">
    <source>
        <dbReference type="ARBA" id="ARBA00023136"/>
    </source>
</evidence>
<accession>A0A9W6VIF6</accession>
<dbReference type="Pfam" id="PF00083">
    <property type="entry name" value="Sugar_tr"/>
    <property type="match status" value="1"/>
</dbReference>
<feature type="transmembrane region" description="Helical" evidence="6">
    <location>
        <begin position="47"/>
        <end position="72"/>
    </location>
</feature>
<proteinExistence type="predicted"/>
<evidence type="ECO:0000313" key="8">
    <source>
        <dbReference type="EMBL" id="GLY72878.1"/>
    </source>
</evidence>
<dbReference type="InterPro" id="IPR036259">
    <property type="entry name" value="MFS_trans_sf"/>
</dbReference>
<dbReference type="Proteomes" id="UP001165135">
    <property type="component" value="Unassembled WGS sequence"/>
</dbReference>
<evidence type="ECO:0000259" key="7">
    <source>
        <dbReference type="PROSITE" id="PS50850"/>
    </source>
</evidence>
<keyword evidence="3 6" id="KW-0812">Transmembrane</keyword>
<feature type="transmembrane region" description="Helical" evidence="6">
    <location>
        <begin position="172"/>
        <end position="193"/>
    </location>
</feature>
<feature type="transmembrane region" description="Helical" evidence="6">
    <location>
        <begin position="412"/>
        <end position="432"/>
    </location>
</feature>
<evidence type="ECO:0000256" key="6">
    <source>
        <dbReference type="SAM" id="Phobius"/>
    </source>
</evidence>
<evidence type="ECO:0000256" key="3">
    <source>
        <dbReference type="ARBA" id="ARBA00022692"/>
    </source>
</evidence>
<feature type="transmembrane region" description="Helical" evidence="6">
    <location>
        <begin position="321"/>
        <end position="346"/>
    </location>
</feature>
<evidence type="ECO:0000256" key="4">
    <source>
        <dbReference type="ARBA" id="ARBA00022989"/>
    </source>
</evidence>
<organism evidence="8 9">
    <name type="scientific">Actinoallomurus iriomotensis</name>
    <dbReference type="NCBI Taxonomy" id="478107"/>
    <lineage>
        <taxon>Bacteria</taxon>
        <taxon>Bacillati</taxon>
        <taxon>Actinomycetota</taxon>
        <taxon>Actinomycetes</taxon>
        <taxon>Streptosporangiales</taxon>
        <taxon>Thermomonosporaceae</taxon>
        <taxon>Actinoallomurus</taxon>
    </lineage>
</organism>
<feature type="transmembrane region" description="Helical" evidence="6">
    <location>
        <begin position="293"/>
        <end position="315"/>
    </location>
</feature>
<dbReference type="GO" id="GO:0022857">
    <property type="term" value="F:transmembrane transporter activity"/>
    <property type="evidence" value="ECO:0007669"/>
    <property type="project" value="InterPro"/>
</dbReference>
<feature type="transmembrane region" description="Helical" evidence="6">
    <location>
        <begin position="438"/>
        <end position="461"/>
    </location>
</feature>
<dbReference type="InterPro" id="IPR020846">
    <property type="entry name" value="MFS_dom"/>
</dbReference>
<reference evidence="8" key="1">
    <citation type="submission" date="2023-03" db="EMBL/GenBank/DDBJ databases">
        <title>Actinoallomurus iriomotensis NBRC 103681.</title>
        <authorList>
            <person name="Ichikawa N."/>
            <person name="Sato H."/>
            <person name="Tonouchi N."/>
        </authorList>
    </citation>
    <scope>NUCLEOTIDE SEQUENCE</scope>
    <source>
        <strain evidence="8">NBRC 103681</strain>
    </source>
</reference>
<dbReference type="PANTHER" id="PTHR23511:SF34">
    <property type="entry name" value="SYNAPTIC VESICLE GLYCOPROTEIN 2"/>
    <property type="match status" value="1"/>
</dbReference>
<gene>
    <name evidence="8" type="primary">ydjE</name>
    <name evidence="8" type="ORF">Airi01_011450</name>
</gene>
<dbReference type="SUPFAM" id="SSF103473">
    <property type="entry name" value="MFS general substrate transporter"/>
    <property type="match status" value="1"/>
</dbReference>
<feature type="transmembrane region" description="Helical" evidence="6">
    <location>
        <begin position="378"/>
        <end position="400"/>
    </location>
</feature>
<comment type="subcellular location">
    <subcellularLocation>
        <location evidence="1">Cell membrane</location>
        <topology evidence="1">Multi-pass membrane protein</topology>
    </subcellularLocation>
</comment>
<dbReference type="InterPro" id="IPR005828">
    <property type="entry name" value="MFS_sugar_transport-like"/>
</dbReference>
<dbReference type="PANTHER" id="PTHR23511">
    <property type="entry name" value="SYNAPTIC VESICLE GLYCOPROTEIN 2"/>
    <property type="match status" value="1"/>
</dbReference>
<feature type="transmembrane region" description="Helical" evidence="6">
    <location>
        <begin position="205"/>
        <end position="222"/>
    </location>
</feature>
<feature type="transmembrane region" description="Helical" evidence="6">
    <location>
        <begin position="139"/>
        <end position="160"/>
    </location>
</feature>
<name>A0A9W6VIF6_9ACTN</name>
<evidence type="ECO:0000256" key="2">
    <source>
        <dbReference type="ARBA" id="ARBA00022448"/>
    </source>
</evidence>
<dbReference type="PROSITE" id="PS50850">
    <property type="entry name" value="MFS"/>
    <property type="match status" value="1"/>
</dbReference>
<keyword evidence="4 6" id="KW-1133">Transmembrane helix</keyword>
<feature type="domain" description="Major facilitator superfamily (MFS) profile" evidence="7">
    <location>
        <begin position="48"/>
        <end position="466"/>
    </location>
</feature>
<feature type="transmembrane region" description="Helical" evidence="6">
    <location>
        <begin position="84"/>
        <end position="103"/>
    </location>
</feature>
<dbReference type="GO" id="GO:0005886">
    <property type="term" value="C:plasma membrane"/>
    <property type="evidence" value="ECO:0007669"/>
    <property type="project" value="UniProtKB-SubCell"/>
</dbReference>
<evidence type="ECO:0000313" key="9">
    <source>
        <dbReference type="Proteomes" id="UP001165135"/>
    </source>
</evidence>
<comment type="caution">
    <text evidence="8">The sequence shown here is derived from an EMBL/GenBank/DDBJ whole genome shotgun (WGS) entry which is preliminary data.</text>
</comment>
<feature type="transmembrane region" description="Helical" evidence="6">
    <location>
        <begin position="115"/>
        <end position="133"/>
    </location>
</feature>
<dbReference type="EMBL" id="BSTJ01000001">
    <property type="protein sequence ID" value="GLY72878.1"/>
    <property type="molecule type" value="Genomic_DNA"/>
</dbReference>
<dbReference type="CDD" id="cd17316">
    <property type="entry name" value="MFS_SV2_like"/>
    <property type="match status" value="1"/>
</dbReference>
<keyword evidence="2" id="KW-0813">Transport</keyword>
<protein>
    <submittedName>
        <fullName evidence="8">MFS transporter</fullName>
    </submittedName>
</protein>
<keyword evidence="5 6" id="KW-0472">Membrane</keyword>
<dbReference type="Gene3D" id="1.20.1250.20">
    <property type="entry name" value="MFS general substrate transporter like domains"/>
    <property type="match status" value="1"/>
</dbReference>
<dbReference type="AlphaFoldDB" id="A0A9W6VIF6"/>
<feature type="transmembrane region" description="Helical" evidence="6">
    <location>
        <begin position="353"/>
        <end position="372"/>
    </location>
</feature>